<evidence type="ECO:0000256" key="7">
    <source>
        <dbReference type="ARBA" id="ARBA00023128"/>
    </source>
</evidence>
<dbReference type="Pfam" id="PF07096">
    <property type="entry name" value="DUF1358"/>
    <property type="match status" value="1"/>
</dbReference>
<dbReference type="PANTHER" id="PTHR13141:SF4">
    <property type="entry name" value="TRANSMEMBRANE PROTEIN 242"/>
    <property type="match status" value="1"/>
</dbReference>
<keyword evidence="6" id="KW-1133">Transmembrane helix</keyword>
<accession>A0A553NSR7</accession>
<dbReference type="InterPro" id="IPR013520">
    <property type="entry name" value="Ribonucl_H"/>
</dbReference>
<feature type="region of interest" description="Disordered" evidence="10">
    <location>
        <begin position="53"/>
        <end position="75"/>
    </location>
</feature>
<proteinExistence type="inferred from homology"/>
<dbReference type="STRING" id="6832.A0A553NSR7"/>
<gene>
    <name evidence="12" type="ORF">TCAL_01387</name>
</gene>
<reference evidence="12 13" key="1">
    <citation type="journal article" date="2018" name="Nat. Ecol. Evol.">
        <title>Genomic signatures of mitonuclear coevolution across populations of Tigriopus californicus.</title>
        <authorList>
            <person name="Barreto F.S."/>
            <person name="Watson E.T."/>
            <person name="Lima T.G."/>
            <person name="Willett C.S."/>
            <person name="Edmands S."/>
            <person name="Li W."/>
            <person name="Burton R.S."/>
        </authorList>
    </citation>
    <scope>NUCLEOTIDE SEQUENCE [LARGE SCALE GENOMIC DNA]</scope>
    <source>
        <strain evidence="12 13">San Diego</strain>
    </source>
</reference>
<keyword evidence="8" id="KW-0472">Membrane</keyword>
<evidence type="ECO:0000256" key="3">
    <source>
        <dbReference type="ARBA" id="ARBA00013934"/>
    </source>
</evidence>
<name>A0A553NSR7_TIGCA</name>
<dbReference type="GO" id="GO:0005743">
    <property type="term" value="C:mitochondrial inner membrane"/>
    <property type="evidence" value="ECO:0007669"/>
    <property type="project" value="UniProtKB-SubCell"/>
</dbReference>
<evidence type="ECO:0000256" key="1">
    <source>
        <dbReference type="ARBA" id="ARBA00004448"/>
    </source>
</evidence>
<evidence type="ECO:0000259" key="11">
    <source>
        <dbReference type="SMART" id="SM00479"/>
    </source>
</evidence>
<sequence length="381" mass="41474">MPKARIMSKSDSNGSDRWYSLKAGLFLASSAGIGLLMGFGGALAHTKKQDPQSFDQGLVGATSPNRAQVRSPPSAGQLHASGAALASRALAYGTLYAVVGCGLVFYGVWQISGARDLAEFRQKAGSILPVVPKNHPPQSRTEFSGINDFLQYVIDEDQAQKEAKRAPNVAKSLKPIEAKVPDIWFDDVDETLLDPEDLELLRKNDTKSASGIKKNLDTSQSSEPSEKTGLVKEKGFKGLTKIIAIDCEMVGVGPKGTNSILARVSIVNHFGHCIFDKYVKPMEKVTDYRTAVSGIRKQDLVNGEDFKSVQMEVAKMFQDRIVVGHAIKHDLDVKEWEQGLKKPKSGLSTASKTTEKAKIKATTEVAVSIKRMTQYEDSDSE</sequence>
<evidence type="ECO:0000256" key="8">
    <source>
        <dbReference type="ARBA" id="ARBA00023136"/>
    </source>
</evidence>
<dbReference type="SMART" id="SM00479">
    <property type="entry name" value="EXOIII"/>
    <property type="match status" value="1"/>
</dbReference>
<evidence type="ECO:0000256" key="5">
    <source>
        <dbReference type="ARBA" id="ARBA00022792"/>
    </source>
</evidence>
<evidence type="ECO:0000256" key="4">
    <source>
        <dbReference type="ARBA" id="ARBA00022692"/>
    </source>
</evidence>
<dbReference type="InterPro" id="IPR036397">
    <property type="entry name" value="RNaseH_sf"/>
</dbReference>
<dbReference type="SUPFAM" id="SSF53098">
    <property type="entry name" value="Ribonuclease H-like"/>
    <property type="match status" value="1"/>
</dbReference>
<evidence type="ECO:0000313" key="12">
    <source>
        <dbReference type="EMBL" id="TRY68485.1"/>
    </source>
</evidence>
<protein>
    <recommendedName>
        <fullName evidence="3">Transmembrane protein 242</fullName>
    </recommendedName>
</protein>
<dbReference type="Gene3D" id="3.30.420.10">
    <property type="entry name" value="Ribonuclease H-like superfamily/Ribonuclease H"/>
    <property type="match status" value="1"/>
</dbReference>
<dbReference type="Pfam" id="PF00929">
    <property type="entry name" value="RNase_T"/>
    <property type="match status" value="1"/>
</dbReference>
<dbReference type="PANTHER" id="PTHR13141">
    <property type="entry name" value="TRANSMEMBRANE PROTEIN 242"/>
    <property type="match status" value="1"/>
</dbReference>
<evidence type="ECO:0000256" key="9">
    <source>
        <dbReference type="ARBA" id="ARBA00045905"/>
    </source>
</evidence>
<evidence type="ECO:0000313" key="13">
    <source>
        <dbReference type="Proteomes" id="UP000318571"/>
    </source>
</evidence>
<dbReference type="EMBL" id="VCGU01000010">
    <property type="protein sequence ID" value="TRY68485.1"/>
    <property type="molecule type" value="Genomic_DNA"/>
</dbReference>
<organism evidence="12 13">
    <name type="scientific">Tigriopus californicus</name>
    <name type="common">Marine copepod</name>
    <dbReference type="NCBI Taxonomy" id="6832"/>
    <lineage>
        <taxon>Eukaryota</taxon>
        <taxon>Metazoa</taxon>
        <taxon>Ecdysozoa</taxon>
        <taxon>Arthropoda</taxon>
        <taxon>Crustacea</taxon>
        <taxon>Multicrustacea</taxon>
        <taxon>Hexanauplia</taxon>
        <taxon>Copepoda</taxon>
        <taxon>Harpacticoida</taxon>
        <taxon>Harpacticidae</taxon>
        <taxon>Tigriopus</taxon>
    </lineage>
</organism>
<keyword evidence="13" id="KW-1185">Reference proteome</keyword>
<dbReference type="GO" id="GO:0003676">
    <property type="term" value="F:nucleic acid binding"/>
    <property type="evidence" value="ECO:0007669"/>
    <property type="project" value="InterPro"/>
</dbReference>
<evidence type="ECO:0000256" key="2">
    <source>
        <dbReference type="ARBA" id="ARBA00007570"/>
    </source>
</evidence>
<keyword evidence="7" id="KW-0496">Mitochondrion</keyword>
<dbReference type="Proteomes" id="UP000318571">
    <property type="component" value="Chromosome 1"/>
</dbReference>
<keyword evidence="4" id="KW-0812">Transmembrane</keyword>
<comment type="subcellular location">
    <subcellularLocation>
        <location evidence="1">Mitochondrion inner membrane</location>
        <topology evidence="1">Multi-pass membrane protein</topology>
    </subcellularLocation>
</comment>
<feature type="domain" description="Exonuclease" evidence="11">
    <location>
        <begin position="241"/>
        <end position="375"/>
    </location>
</feature>
<comment type="caution">
    <text evidence="12">The sequence shown here is derived from an EMBL/GenBank/DDBJ whole genome shotgun (WGS) entry which is preliminary data.</text>
</comment>
<feature type="region of interest" description="Disordered" evidence="10">
    <location>
        <begin position="209"/>
        <end position="229"/>
    </location>
</feature>
<comment type="similarity">
    <text evidence="2">Belongs to the TMEM242 family.</text>
</comment>
<dbReference type="OMA" id="KLTATIX"/>
<comment type="function">
    <text evidence="9">Scaffold protein that participates in the c-ring assembly of mitochondrial ATP synthase (F(1)F(0) ATP synthase or complex V) by facilitating the membrane insertion and oligomer formation of the subunit c/ATP5MC3. Participates in the incorporation of the c-ring into vestigial complexes. Additionally influences the incorporation of subunits MT-ATP6, MT-ATP8, ATP5MJ, and ATP5MK in the ATP synthase.</text>
</comment>
<keyword evidence="5" id="KW-0999">Mitochondrion inner membrane</keyword>
<evidence type="ECO:0000256" key="10">
    <source>
        <dbReference type="SAM" id="MobiDB-lite"/>
    </source>
</evidence>
<dbReference type="InterPro" id="IPR009792">
    <property type="entry name" value="TMEM242"/>
</dbReference>
<dbReference type="AlphaFoldDB" id="A0A553NSR7"/>
<dbReference type="InterPro" id="IPR012337">
    <property type="entry name" value="RNaseH-like_sf"/>
</dbReference>
<evidence type="ECO:0000256" key="6">
    <source>
        <dbReference type="ARBA" id="ARBA00022989"/>
    </source>
</evidence>